<organism evidence="1 2">
    <name type="scientific">Segatella oulorum F0390</name>
    <dbReference type="NCBI Taxonomy" id="702438"/>
    <lineage>
        <taxon>Bacteria</taxon>
        <taxon>Pseudomonadati</taxon>
        <taxon>Bacteroidota</taxon>
        <taxon>Bacteroidia</taxon>
        <taxon>Bacteroidales</taxon>
        <taxon>Prevotellaceae</taxon>
        <taxon>Segatella</taxon>
    </lineage>
</organism>
<dbReference type="EMBL" id="ADGI01000019">
    <property type="protein sequence ID" value="EGV34172.1"/>
    <property type="molecule type" value="Genomic_DNA"/>
</dbReference>
<dbReference type="HOGENOM" id="CLU_3331480_0_0_10"/>
<keyword evidence="2" id="KW-1185">Reference proteome</keyword>
<evidence type="ECO:0000313" key="1">
    <source>
        <dbReference type="EMBL" id="EGV34172.1"/>
    </source>
</evidence>
<protein>
    <submittedName>
        <fullName evidence="1">Uncharacterized protein</fullName>
    </submittedName>
</protein>
<gene>
    <name evidence="1" type="ORF">HMPREF9431_00638</name>
</gene>
<comment type="caution">
    <text evidence="1">The sequence shown here is derived from an EMBL/GenBank/DDBJ whole genome shotgun (WGS) entry which is preliminary data.</text>
</comment>
<name>G1W9Y7_9BACT</name>
<sequence>MSITPFFQKQAKHPLYLVCFFQKRLRNTCFLHAFLKNV</sequence>
<proteinExistence type="predicted"/>
<accession>G1W9Y7</accession>
<evidence type="ECO:0000313" key="2">
    <source>
        <dbReference type="Proteomes" id="UP000005141"/>
    </source>
</evidence>
<reference evidence="1 2" key="1">
    <citation type="submission" date="2011-07" db="EMBL/GenBank/DDBJ databases">
        <title>The Genome Sequence of Prevotella oulorum F0390.</title>
        <authorList>
            <consortium name="The Broad Institute Genome Sequencing Platform"/>
            <consortium name="The Broad Institute Genome Sequencing Center for Infectious Disease"/>
            <person name="Earl A."/>
            <person name="Ward D."/>
            <person name="Feldgarden M."/>
            <person name="Gevers D."/>
            <person name="Izard J."/>
            <person name="Ganesan A."/>
            <person name="Baranova O.V."/>
            <person name="Blanton J.M."/>
            <person name="Tanner A.C."/>
            <person name="Dewhirst F.E."/>
            <person name="Young S.K."/>
            <person name="Zeng Q."/>
            <person name="Gargeya S."/>
            <person name="Fitzgerald M."/>
            <person name="Haas B."/>
            <person name="Abouelleil A."/>
            <person name="Alvarado L."/>
            <person name="Arachchi H.M."/>
            <person name="Berlin A."/>
            <person name="Brown A."/>
            <person name="Chapman S.B."/>
            <person name="Chen Z."/>
            <person name="Dunbar C."/>
            <person name="Freedman E."/>
            <person name="Gearin G."/>
            <person name="Gellesch M."/>
            <person name="Goldberg J."/>
            <person name="Griggs A."/>
            <person name="Gujja S."/>
            <person name="Heiman D."/>
            <person name="Howarth C."/>
            <person name="Larson L."/>
            <person name="Lui A."/>
            <person name="MacDonald P.J.P."/>
            <person name="Mehta T."/>
            <person name="Montmayeur A."/>
            <person name="Murphy C."/>
            <person name="Neiman D."/>
            <person name="Pearson M."/>
            <person name="Priest M."/>
            <person name="Roberts A."/>
            <person name="Saif S."/>
            <person name="Shea T."/>
            <person name="Shenoy N."/>
            <person name="Sisk P."/>
            <person name="Stolte C."/>
            <person name="Sykes S."/>
            <person name="Wortman J."/>
            <person name="Nusbaum C."/>
            <person name="Birren B."/>
        </authorList>
    </citation>
    <scope>NUCLEOTIDE SEQUENCE [LARGE SCALE GENOMIC DNA]</scope>
    <source>
        <strain evidence="1 2">F0390</strain>
    </source>
</reference>
<dbReference type="AlphaFoldDB" id="G1W9Y7"/>
<dbReference type="Proteomes" id="UP000005141">
    <property type="component" value="Unassembled WGS sequence"/>
</dbReference>